<dbReference type="PANTHER" id="PTHR47495:SF3">
    <property type="entry name" value="BLR6219 PROTEIN"/>
    <property type="match status" value="1"/>
</dbReference>
<organism evidence="2 3">
    <name type="scientific">Thalassotalea loyana</name>
    <dbReference type="NCBI Taxonomy" id="280483"/>
    <lineage>
        <taxon>Bacteria</taxon>
        <taxon>Pseudomonadati</taxon>
        <taxon>Pseudomonadota</taxon>
        <taxon>Gammaproteobacteria</taxon>
        <taxon>Alteromonadales</taxon>
        <taxon>Colwelliaceae</taxon>
        <taxon>Thalassotalea</taxon>
    </lineage>
</organism>
<evidence type="ECO:0000313" key="3">
    <source>
        <dbReference type="Proteomes" id="UP001157134"/>
    </source>
</evidence>
<dbReference type="EMBL" id="BSSV01000008">
    <property type="protein sequence ID" value="GLX86948.1"/>
    <property type="molecule type" value="Genomic_DNA"/>
</dbReference>
<dbReference type="InterPro" id="IPR037165">
    <property type="entry name" value="AldOxase/xan_DH_Mopterin-bd_sf"/>
</dbReference>
<dbReference type="PIRSF" id="PIRSF036389">
    <property type="entry name" value="IOR_B"/>
    <property type="match status" value="1"/>
</dbReference>
<dbReference type="Pfam" id="PF02738">
    <property type="entry name" value="MoCoBD_1"/>
    <property type="match status" value="1"/>
</dbReference>
<dbReference type="PROSITE" id="PS51318">
    <property type="entry name" value="TAT"/>
    <property type="match status" value="1"/>
</dbReference>
<dbReference type="InterPro" id="IPR012368">
    <property type="entry name" value="OxRdtase_Mopterin-bd_su_IorB"/>
</dbReference>
<dbReference type="InterPro" id="IPR052516">
    <property type="entry name" value="N-heterocyclic_Hydroxylase"/>
</dbReference>
<sequence length="763" mass="83329">MDKIKSPQTSIVNVSRRRFVQGLGLGSSALVLGLSLPGFSALASGQTAKDKTEHALNFFVAIDNDGKTSIVCHRAEMGQGIHTSVPQMIADELEAEWDQVVMVQGKADKRYGAQGTAGSTSIRNQYIQMRQIGASARQMLEQAAANKWGMPLAKVKAENHAVKNLVTGEMLGFGALAMAASQLEAPKPEAVKLKSPDQFKFIGKEVKLFNIDDIAAGKAIYAQDIQLPDMLIASIARPPVVGGKVKSFDATEALKVKGVVDVIQLKDRSMPVSVLPLSGVAVLATNTWAAHQGRKQLKIDWDDGANAVHNTKQYQQELVDKVNAKGVSVREKGDVYGHKYDDSRTLEATYTVPYINHTPMETPSATAIVTGSGENTKCTIWAGTQNPQWAQGLVAGELGIPQEKVDNIELNLTLMGGAFGRKSKADFIIEAVELAQKTKRPVKVVWTREDDIQHGFYHSISANYVKAELTDDNRADYWIQRVAYPPIGWIFNDKQDMPSHSDLSVGFGDTPFEMNNMMCETQTVSTHIRTGWVRSVACINNGFALGSFVDELAVKANISTRQMWLNLLGSDRMIDLQPEGFNYTNYGMSYETHPIDVKRMKSLINLISDKANVEESLPDNQGWGIGFLRSFGSYVAAATKVEVNNNTVKVLEMHTAIDCGVAVTPDRVKSQMEGAMIFGLSITLMGEITTKDGKVEQSNFHDAPVTRMHQSPPMYVHLVDSPEPPGGVGEPGVPPIIPSITNAIYHACGKRIRDLPVNKSMSI</sequence>
<dbReference type="Gene3D" id="3.30.365.10">
    <property type="entry name" value="Aldehyde oxidase/xanthine dehydrogenase, molybdopterin binding domain"/>
    <property type="match status" value="4"/>
</dbReference>
<dbReference type="InterPro" id="IPR006311">
    <property type="entry name" value="TAT_signal"/>
</dbReference>
<dbReference type="SMART" id="SM01008">
    <property type="entry name" value="Ald_Xan_dh_C"/>
    <property type="match status" value="1"/>
</dbReference>
<dbReference type="Gene3D" id="3.90.1170.50">
    <property type="entry name" value="Aldehyde oxidase/xanthine dehydrogenase, a/b hammerhead"/>
    <property type="match status" value="1"/>
</dbReference>
<reference evidence="2 3" key="1">
    <citation type="submission" date="2023-03" db="EMBL/GenBank/DDBJ databases">
        <title>Thalassotalea loyana LMG 22536T draft genome sequence.</title>
        <authorList>
            <person name="Sawabe T."/>
        </authorList>
    </citation>
    <scope>NUCLEOTIDE SEQUENCE [LARGE SCALE GENOMIC DNA]</scope>
    <source>
        <strain evidence="2 3">LMG 22536</strain>
    </source>
</reference>
<dbReference type="Pfam" id="PF20256">
    <property type="entry name" value="MoCoBD_2"/>
    <property type="match status" value="2"/>
</dbReference>
<evidence type="ECO:0000259" key="1">
    <source>
        <dbReference type="SMART" id="SM01008"/>
    </source>
</evidence>
<dbReference type="InterPro" id="IPR000674">
    <property type="entry name" value="Ald_Oxase/Xan_DH_a/b"/>
</dbReference>
<evidence type="ECO:0000313" key="2">
    <source>
        <dbReference type="EMBL" id="GLX86948.1"/>
    </source>
</evidence>
<comment type="caution">
    <text evidence="2">The sequence shown here is derived from an EMBL/GenBank/DDBJ whole genome shotgun (WGS) entry which is preliminary data.</text>
</comment>
<dbReference type="InterPro" id="IPR008274">
    <property type="entry name" value="AldOxase/xan_DH_MoCoBD1"/>
</dbReference>
<accession>A0ABQ6HFS1</accession>
<dbReference type="PANTHER" id="PTHR47495">
    <property type="entry name" value="ALDEHYDE DEHYDROGENASE"/>
    <property type="match status" value="1"/>
</dbReference>
<name>A0ABQ6HFS1_9GAMM</name>
<dbReference type="InterPro" id="IPR046867">
    <property type="entry name" value="AldOxase/xan_DH_MoCoBD2"/>
</dbReference>
<proteinExistence type="predicted"/>
<dbReference type="RefSeq" id="WP_284300501.1">
    <property type="nucleotide sequence ID" value="NZ_BSSV01000008.1"/>
</dbReference>
<dbReference type="SUPFAM" id="SSF56003">
    <property type="entry name" value="Molybdenum cofactor-binding domain"/>
    <property type="match status" value="2"/>
</dbReference>
<protein>
    <submittedName>
        <fullName evidence="2">Xanthine dehydrogenase</fullName>
    </submittedName>
</protein>
<keyword evidence="3" id="KW-1185">Reference proteome</keyword>
<dbReference type="Proteomes" id="UP001157134">
    <property type="component" value="Unassembled WGS sequence"/>
</dbReference>
<feature type="domain" description="Aldehyde oxidase/xanthine dehydrogenase a/b hammerhead" evidence="1">
    <location>
        <begin position="216"/>
        <end position="305"/>
    </location>
</feature>
<gene>
    <name evidence="2" type="ORF">tloyanaT_32010</name>
</gene>